<name>A0ABS8C9F7_9BURK</name>
<evidence type="ECO:0000256" key="10">
    <source>
        <dbReference type="RuleBase" id="RU366002"/>
    </source>
</evidence>
<dbReference type="PANTHER" id="PTHR10110:SF86">
    <property type="entry name" value="SODIUM_HYDROGEN EXCHANGER 7"/>
    <property type="match status" value="1"/>
</dbReference>
<reference evidence="12 13" key="1">
    <citation type="submission" date="2020-07" db="EMBL/GenBank/DDBJ databases">
        <title>Pusillimonas sp. nov., isolated from poultry manure in Taiwan.</title>
        <authorList>
            <person name="Lin S.-Y."/>
            <person name="Tang Y.-S."/>
            <person name="Young C.-C."/>
        </authorList>
    </citation>
    <scope>NUCLEOTIDE SEQUENCE [LARGE SCALE GENOMIC DNA]</scope>
    <source>
        <strain evidence="12 13">CC-YST705</strain>
    </source>
</reference>
<evidence type="ECO:0000256" key="4">
    <source>
        <dbReference type="ARBA" id="ARBA00022692"/>
    </source>
</evidence>
<accession>A0ABS8C9F7</accession>
<feature type="transmembrane region" description="Helical" evidence="10">
    <location>
        <begin position="156"/>
        <end position="176"/>
    </location>
</feature>
<comment type="function">
    <text evidence="10">Na(+)/H(+) antiporter that extrudes sodium in exchange for external protons.</text>
</comment>
<keyword evidence="5 10" id="KW-1133">Transmembrane helix</keyword>
<evidence type="ECO:0000313" key="13">
    <source>
        <dbReference type="Proteomes" id="UP000776983"/>
    </source>
</evidence>
<feature type="transmembrane region" description="Helical" evidence="10">
    <location>
        <begin position="312"/>
        <end position="337"/>
    </location>
</feature>
<dbReference type="Proteomes" id="UP000776983">
    <property type="component" value="Unassembled WGS sequence"/>
</dbReference>
<feature type="domain" description="Cation/H+ exchanger transmembrane" evidence="11">
    <location>
        <begin position="14"/>
        <end position="418"/>
    </location>
</feature>
<feature type="transmembrane region" description="Helical" evidence="10">
    <location>
        <begin position="393"/>
        <end position="417"/>
    </location>
</feature>
<evidence type="ECO:0000313" key="12">
    <source>
        <dbReference type="EMBL" id="MCB5362669.1"/>
    </source>
</evidence>
<dbReference type="InterPro" id="IPR006153">
    <property type="entry name" value="Cation/H_exchanger_TM"/>
</dbReference>
<evidence type="ECO:0000256" key="1">
    <source>
        <dbReference type="ARBA" id="ARBA00004651"/>
    </source>
</evidence>
<evidence type="ECO:0000256" key="6">
    <source>
        <dbReference type="ARBA" id="ARBA00023053"/>
    </source>
</evidence>
<keyword evidence="10" id="KW-0997">Cell inner membrane</keyword>
<sequence>MQSVAIALAMLAAVLASSFFIRLIPLPLPLPLVQIFLGILIAGVFQEGVTLDPEVFFLLFLPPLLFLDGWRLPKDALRRDWLPIVLLAFGLVFITVLGLGYVIHWMIPVMPLPVAFALAAIVSPTDSVALSGIARRLPIPERVASVLEGEALFNDASGLVAFQAAVLATVTGSFAVSKAVSSFFWVASVGLASGAVTALAIVMLRDAFTRRFGDEPGSEVLLSLLTPFAAYFIAEWLDASGILAAVVAGLVMGYTDLSTRQDATTRVRRHTVWEMLQFTLNGIIFVLLGEQLPDIFRDAVSIIEQTGHHSPWWIPIYALVICLTLALFRFVWAYAAMWVTQLFRRKPASNQNTYMRSLLILSAGGVRGAITLAGVMTLPLTLSSGEPFPGRELAILLAATTIIVSLLVATISLPLLLRGAPKASNTQHHLQHDLAWRSARDAARTILDKETKTLSEGSAALDSEIYAALSERILTSLDEALGEAPSDTESEADAMRRHAQERHLRQLAAQAARDALFDLARQRKISDGLAQDMVRRLDLDELRLY</sequence>
<feature type="transmembrane region" description="Helical" evidence="10">
    <location>
        <begin position="31"/>
        <end position="49"/>
    </location>
</feature>
<feature type="transmembrane region" description="Helical" evidence="10">
    <location>
        <begin position="182"/>
        <end position="204"/>
    </location>
</feature>
<evidence type="ECO:0000256" key="7">
    <source>
        <dbReference type="ARBA" id="ARBA00023065"/>
    </source>
</evidence>
<feature type="transmembrane region" description="Helical" evidence="10">
    <location>
        <begin position="271"/>
        <end position="292"/>
    </location>
</feature>
<gene>
    <name evidence="12" type="ORF">H0484_02720</name>
</gene>
<evidence type="ECO:0000256" key="8">
    <source>
        <dbReference type="ARBA" id="ARBA00023136"/>
    </source>
</evidence>
<dbReference type="Gene3D" id="6.10.140.1330">
    <property type="match status" value="1"/>
</dbReference>
<dbReference type="InterPro" id="IPR018422">
    <property type="entry name" value="Cation/H_exchanger_CPA1"/>
</dbReference>
<dbReference type="NCBIfam" id="TIGR00831">
    <property type="entry name" value="a_cpa1"/>
    <property type="match status" value="1"/>
</dbReference>
<keyword evidence="10" id="KW-0050">Antiport</keyword>
<keyword evidence="4 10" id="KW-0812">Transmembrane</keyword>
<evidence type="ECO:0000256" key="9">
    <source>
        <dbReference type="ARBA" id="ARBA00023201"/>
    </source>
</evidence>
<keyword evidence="9 10" id="KW-0739">Sodium transport</keyword>
<protein>
    <submittedName>
        <fullName evidence="12">Na+/H+ antiporter</fullName>
    </submittedName>
</protein>
<feature type="transmembrane region" description="Helical" evidence="10">
    <location>
        <begin position="55"/>
        <end position="72"/>
    </location>
</feature>
<dbReference type="EMBL" id="JACDXW010000001">
    <property type="protein sequence ID" value="MCB5362669.1"/>
    <property type="molecule type" value="Genomic_DNA"/>
</dbReference>
<keyword evidence="8 10" id="KW-0472">Membrane</keyword>
<feature type="transmembrane region" description="Helical" evidence="10">
    <location>
        <begin position="6"/>
        <end position="24"/>
    </location>
</feature>
<proteinExistence type="inferred from homology"/>
<comment type="similarity">
    <text evidence="10">Belongs to the monovalent cation:proton antiporter 1 (CPA1) transporter (TC 2.A.36) family.</text>
</comment>
<organism evidence="12 13">
    <name type="scientific">Mesopusillimonas faecipullorum</name>
    <dbReference type="NCBI Taxonomy" id="2755040"/>
    <lineage>
        <taxon>Bacteria</taxon>
        <taxon>Pseudomonadati</taxon>
        <taxon>Pseudomonadota</taxon>
        <taxon>Betaproteobacteria</taxon>
        <taxon>Burkholderiales</taxon>
        <taxon>Alcaligenaceae</taxon>
        <taxon>Mesopusillimonas</taxon>
    </lineage>
</organism>
<evidence type="ECO:0000256" key="2">
    <source>
        <dbReference type="ARBA" id="ARBA00022448"/>
    </source>
</evidence>
<feature type="transmembrane region" description="Helical" evidence="10">
    <location>
        <begin position="358"/>
        <end position="381"/>
    </location>
</feature>
<keyword evidence="6 10" id="KW-0915">Sodium</keyword>
<evidence type="ECO:0000256" key="3">
    <source>
        <dbReference type="ARBA" id="ARBA00022475"/>
    </source>
</evidence>
<comment type="caution">
    <text evidence="12">The sequence shown here is derived from an EMBL/GenBank/DDBJ whole genome shotgun (WGS) entry which is preliminary data.</text>
</comment>
<evidence type="ECO:0000256" key="5">
    <source>
        <dbReference type="ARBA" id="ARBA00022989"/>
    </source>
</evidence>
<keyword evidence="7 10" id="KW-0406">Ion transport</keyword>
<dbReference type="PANTHER" id="PTHR10110">
    <property type="entry name" value="SODIUM/HYDROGEN EXCHANGER"/>
    <property type="match status" value="1"/>
</dbReference>
<dbReference type="Pfam" id="PF00999">
    <property type="entry name" value="Na_H_Exchanger"/>
    <property type="match status" value="1"/>
</dbReference>
<feature type="transmembrane region" description="Helical" evidence="10">
    <location>
        <begin position="240"/>
        <end position="259"/>
    </location>
</feature>
<evidence type="ECO:0000259" key="11">
    <source>
        <dbReference type="Pfam" id="PF00999"/>
    </source>
</evidence>
<keyword evidence="3" id="KW-1003">Cell membrane</keyword>
<comment type="subcellular location">
    <subcellularLocation>
        <location evidence="10">Cell inner membrane</location>
        <topology evidence="10">Multi-pass membrane protein</topology>
    </subcellularLocation>
    <subcellularLocation>
        <location evidence="1">Cell membrane</location>
        <topology evidence="1">Multi-pass membrane protein</topology>
    </subcellularLocation>
</comment>
<keyword evidence="13" id="KW-1185">Reference proteome</keyword>
<feature type="transmembrane region" description="Helical" evidence="10">
    <location>
        <begin position="84"/>
        <end position="107"/>
    </location>
</feature>
<dbReference type="InterPro" id="IPR004705">
    <property type="entry name" value="Cation/H_exchanger_CPA1_bac"/>
</dbReference>
<keyword evidence="2 10" id="KW-0813">Transport</keyword>